<gene>
    <name evidence="3" type="ORF">EKO04_008007</name>
</gene>
<evidence type="ECO:0000313" key="4">
    <source>
        <dbReference type="Proteomes" id="UP000651452"/>
    </source>
</evidence>
<proteinExistence type="predicted"/>
<dbReference type="InterPro" id="IPR049349">
    <property type="entry name" value="DUF2264_N"/>
</dbReference>
<dbReference type="Proteomes" id="UP000651452">
    <property type="component" value="Unassembled WGS sequence"/>
</dbReference>
<dbReference type="AlphaFoldDB" id="A0A8H7IZ05"/>
<dbReference type="OrthoDB" id="6132182at2759"/>
<dbReference type="InterPro" id="IPR016624">
    <property type="entry name" value="UCP014753"/>
</dbReference>
<keyword evidence="4" id="KW-1185">Reference proteome</keyword>
<dbReference type="InterPro" id="IPR049237">
    <property type="entry name" value="DUF2264_C"/>
</dbReference>
<reference evidence="3" key="1">
    <citation type="submission" date="2018-12" db="EMBL/GenBank/DDBJ databases">
        <authorList>
            <person name="Syme R.A."/>
            <person name="Farfan-Caceres L."/>
            <person name="Lichtenzveig J."/>
        </authorList>
    </citation>
    <scope>NUCLEOTIDE SEQUENCE</scope>
    <source>
        <strain evidence="3">Al4</strain>
    </source>
</reference>
<name>A0A8H7IZ05_9PLEO</name>
<evidence type="ECO:0000259" key="1">
    <source>
        <dbReference type="Pfam" id="PF10022"/>
    </source>
</evidence>
<dbReference type="PANTHER" id="PTHR35339:SF2">
    <property type="entry name" value="DUF2264 DOMAIN-CONTAINING PROTEIN-RELATED"/>
    <property type="match status" value="1"/>
</dbReference>
<comment type="caution">
    <text evidence="3">The sequence shown here is derived from an EMBL/GenBank/DDBJ whole genome shotgun (WGS) entry which is preliminary data.</text>
</comment>
<dbReference type="EMBL" id="RZGK01000014">
    <property type="protein sequence ID" value="KAF9694156.1"/>
    <property type="molecule type" value="Genomic_DNA"/>
</dbReference>
<feature type="domain" description="DUF2264" evidence="1">
    <location>
        <begin position="15"/>
        <end position="368"/>
    </location>
</feature>
<dbReference type="Pfam" id="PF20938">
    <property type="entry name" value="DUF2264_C"/>
    <property type="match status" value="1"/>
</dbReference>
<dbReference type="PIRSF" id="PIRSF014753">
    <property type="entry name" value="UCP014753"/>
    <property type="match status" value="1"/>
</dbReference>
<accession>A0A8H7IZ05</accession>
<sequence>MPVLPGFSDNAFKVRDDFVRAALALVQPLDQYKSQHNARIKIATSTGAGFSEAAAQLEGFARPLWVVSDLLNISDSPENLKTWIEGIRAGTDPHSPEYWGDLRSFDQRMVEMESIAYALLSNPSAFSFENDGTTRKNLAAWLSQINEYDMPQSNWLWFRILVNLALVRVLGVRINQVKSHIDDSFRILDTFYIGEGWSSDGLWCNGRKQADYYSGSFAIQFAQLLFLKFAPDYDEERTLRYQEQARDFAKTYWRYFGPSGAAIPFGRSLTYRFAFTAFWAAVVVSDVNLPAPLSHPGVIKGLIARHLRWWAQLPHIFNTDGTLNIGYAYPNMYLAEDYNSPQSVYWCLKSFVVISVPEEHPFWSCEELVYPRTNLVRDVEILWPPRHILCNTPEHHFLLSSGQSTTKHFKAREAKYGKFAYSSAFGFSVPCGPFLEQTAPDSTLAISFDNNEELWAVRSSPTDVHTKLLHVGGVEVPILNSSWRPWKDEDLTIRTSLVAPMKRWPGWHLRIHRVQWRPGARYKPLKLVDGGFATSAQTSNNDSLFEQDLKATSVGADSAEGWYQNHFSAIIITESGASGVVDLTSQFSQNSDMYSLEISNEALIIRADPNTNLVAQRSLIPAVRHTLTPDERTESHGFEYNVVTAVFAIESFANRSLDVVWQLWNDRPQGRIHGDDICFDVLETES</sequence>
<organism evidence="3 4">
    <name type="scientific">Ascochyta lentis</name>
    <dbReference type="NCBI Taxonomy" id="205686"/>
    <lineage>
        <taxon>Eukaryota</taxon>
        <taxon>Fungi</taxon>
        <taxon>Dikarya</taxon>
        <taxon>Ascomycota</taxon>
        <taxon>Pezizomycotina</taxon>
        <taxon>Dothideomycetes</taxon>
        <taxon>Pleosporomycetidae</taxon>
        <taxon>Pleosporales</taxon>
        <taxon>Pleosporineae</taxon>
        <taxon>Didymellaceae</taxon>
        <taxon>Ascochyta</taxon>
    </lineage>
</organism>
<reference evidence="3" key="2">
    <citation type="submission" date="2020-09" db="EMBL/GenBank/DDBJ databases">
        <title>Reference genome assembly for Australian Ascochyta lentis isolate Al4.</title>
        <authorList>
            <person name="Lee R.C."/>
            <person name="Farfan-Caceres L.M."/>
            <person name="Debler J.W."/>
            <person name="Williams A.H."/>
            <person name="Henares B.M."/>
        </authorList>
    </citation>
    <scope>NUCLEOTIDE SEQUENCE</scope>
    <source>
        <strain evidence="3">Al4</strain>
    </source>
</reference>
<feature type="domain" description="DUF2264" evidence="2">
    <location>
        <begin position="380"/>
        <end position="669"/>
    </location>
</feature>
<evidence type="ECO:0000313" key="3">
    <source>
        <dbReference type="EMBL" id="KAF9694156.1"/>
    </source>
</evidence>
<evidence type="ECO:0000259" key="2">
    <source>
        <dbReference type="Pfam" id="PF20938"/>
    </source>
</evidence>
<dbReference type="PANTHER" id="PTHR35339">
    <property type="entry name" value="LINALOOL DEHYDRATASE_ISOMERASE DOMAIN-CONTAINING PROTEIN"/>
    <property type="match status" value="1"/>
</dbReference>
<dbReference type="Pfam" id="PF10022">
    <property type="entry name" value="DUF2264"/>
    <property type="match status" value="1"/>
</dbReference>
<evidence type="ECO:0008006" key="5">
    <source>
        <dbReference type="Google" id="ProtNLM"/>
    </source>
</evidence>
<protein>
    <recommendedName>
        <fullName evidence="5">DUF2264 domain-containing protein</fullName>
    </recommendedName>
</protein>